<keyword evidence="2" id="KW-0479">Metal-binding</keyword>
<dbReference type="EMBL" id="JAFEMC010000001">
    <property type="protein sequence ID" value="MBM6575176.1"/>
    <property type="molecule type" value="Genomic_DNA"/>
</dbReference>
<sequence>MDTSTTSGRCHCGAIRYVASGEPAHHTLCHCEDCRRSAGAPMVGWIAWPEEQVTVTGTPVVYASSEHGRRSFCGTCGSGLFYRNAAMLPGIVDVQSATLDDPAAFAPSAHIQTADRLEWTRRLEALPEFAHYPG</sequence>
<keyword evidence="7" id="KW-1185">Reference proteome</keyword>
<dbReference type="InterPro" id="IPR011057">
    <property type="entry name" value="Mss4-like_sf"/>
</dbReference>
<gene>
    <name evidence="6" type="ORF">ILT43_02235</name>
</gene>
<keyword evidence="4" id="KW-0456">Lyase</keyword>
<evidence type="ECO:0000313" key="7">
    <source>
        <dbReference type="Proteomes" id="UP000763641"/>
    </source>
</evidence>
<dbReference type="PANTHER" id="PTHR33337">
    <property type="entry name" value="GFA DOMAIN-CONTAINING PROTEIN"/>
    <property type="match status" value="1"/>
</dbReference>
<protein>
    <submittedName>
        <fullName evidence="6">GFA family protein</fullName>
    </submittedName>
</protein>
<dbReference type="PANTHER" id="PTHR33337:SF40">
    <property type="entry name" value="CENP-V_GFA DOMAIN-CONTAINING PROTEIN-RELATED"/>
    <property type="match status" value="1"/>
</dbReference>
<accession>A0ABS2D4S2</accession>
<evidence type="ECO:0000313" key="6">
    <source>
        <dbReference type="EMBL" id="MBM6575176.1"/>
    </source>
</evidence>
<evidence type="ECO:0000256" key="1">
    <source>
        <dbReference type="ARBA" id="ARBA00005495"/>
    </source>
</evidence>
<name>A0ABS2D4S2_9SPHN</name>
<proteinExistence type="inferred from homology"/>
<dbReference type="Pfam" id="PF04828">
    <property type="entry name" value="GFA"/>
    <property type="match status" value="1"/>
</dbReference>
<feature type="domain" description="CENP-V/GFA" evidence="5">
    <location>
        <begin position="6"/>
        <end position="120"/>
    </location>
</feature>
<evidence type="ECO:0000256" key="3">
    <source>
        <dbReference type="ARBA" id="ARBA00022833"/>
    </source>
</evidence>
<keyword evidence="3" id="KW-0862">Zinc</keyword>
<comment type="caution">
    <text evidence="6">The sequence shown here is derived from an EMBL/GenBank/DDBJ whole genome shotgun (WGS) entry which is preliminary data.</text>
</comment>
<dbReference type="SUPFAM" id="SSF51316">
    <property type="entry name" value="Mss4-like"/>
    <property type="match status" value="1"/>
</dbReference>
<dbReference type="PROSITE" id="PS51891">
    <property type="entry name" value="CENP_V_GFA"/>
    <property type="match status" value="1"/>
</dbReference>
<dbReference type="Gene3D" id="3.90.1590.10">
    <property type="entry name" value="glutathione-dependent formaldehyde- activating enzyme (gfa)"/>
    <property type="match status" value="1"/>
</dbReference>
<comment type="similarity">
    <text evidence="1">Belongs to the Gfa family.</text>
</comment>
<reference evidence="6 7" key="1">
    <citation type="submission" date="2020-12" db="EMBL/GenBank/DDBJ databases">
        <title>Sphingomonas sp.</title>
        <authorList>
            <person name="Kim M.K."/>
        </authorList>
    </citation>
    <scope>NUCLEOTIDE SEQUENCE [LARGE SCALE GENOMIC DNA]</scope>
    <source>
        <strain evidence="6 7">BT552</strain>
    </source>
</reference>
<dbReference type="RefSeq" id="WP_204193805.1">
    <property type="nucleotide sequence ID" value="NZ_JAFEMC010000001.1"/>
</dbReference>
<evidence type="ECO:0000256" key="4">
    <source>
        <dbReference type="ARBA" id="ARBA00023239"/>
    </source>
</evidence>
<dbReference type="Proteomes" id="UP000763641">
    <property type="component" value="Unassembled WGS sequence"/>
</dbReference>
<dbReference type="InterPro" id="IPR006913">
    <property type="entry name" value="CENP-V/GFA"/>
</dbReference>
<evidence type="ECO:0000259" key="5">
    <source>
        <dbReference type="PROSITE" id="PS51891"/>
    </source>
</evidence>
<evidence type="ECO:0000256" key="2">
    <source>
        <dbReference type="ARBA" id="ARBA00022723"/>
    </source>
</evidence>
<organism evidence="6 7">
    <name type="scientific">Sphingomonas longa</name>
    <dbReference type="NCBI Taxonomy" id="2778730"/>
    <lineage>
        <taxon>Bacteria</taxon>
        <taxon>Pseudomonadati</taxon>
        <taxon>Pseudomonadota</taxon>
        <taxon>Alphaproteobacteria</taxon>
        <taxon>Sphingomonadales</taxon>
        <taxon>Sphingomonadaceae</taxon>
        <taxon>Sphingomonas</taxon>
    </lineage>
</organism>